<dbReference type="CDD" id="cd00051">
    <property type="entry name" value="EFh"/>
    <property type="match status" value="1"/>
</dbReference>
<reference evidence="4" key="1">
    <citation type="submission" date="2021-02" db="EMBL/GenBank/DDBJ databases">
        <authorList>
            <person name="Dougan E. K."/>
            <person name="Rhodes N."/>
            <person name="Thang M."/>
            <person name="Chan C."/>
        </authorList>
    </citation>
    <scope>NUCLEOTIDE SEQUENCE</scope>
</reference>
<dbReference type="Proteomes" id="UP000649617">
    <property type="component" value="Unassembled WGS sequence"/>
</dbReference>
<comment type="caution">
    <text evidence="4">The sequence shown here is derived from an EMBL/GenBank/DDBJ whole genome shotgun (WGS) entry which is preliminary data.</text>
</comment>
<dbReference type="EMBL" id="CAJNIZ010012525">
    <property type="protein sequence ID" value="CAE7335004.1"/>
    <property type="molecule type" value="Genomic_DNA"/>
</dbReference>
<proteinExistence type="predicted"/>
<evidence type="ECO:0000313" key="4">
    <source>
        <dbReference type="EMBL" id="CAE7335004.1"/>
    </source>
</evidence>
<evidence type="ECO:0000256" key="1">
    <source>
        <dbReference type="ARBA" id="ARBA00022837"/>
    </source>
</evidence>
<dbReference type="InterPro" id="IPR052394">
    <property type="entry name" value="LRR-containing"/>
</dbReference>
<dbReference type="GO" id="GO:0005509">
    <property type="term" value="F:calcium ion binding"/>
    <property type="evidence" value="ECO:0007669"/>
    <property type="project" value="InterPro"/>
</dbReference>
<dbReference type="PROSITE" id="PS00018">
    <property type="entry name" value="EF_HAND_1"/>
    <property type="match status" value="2"/>
</dbReference>
<dbReference type="PANTHER" id="PTHR24114:SF2">
    <property type="entry name" value="F-BOX DOMAIN-CONTAINING PROTEIN-RELATED"/>
    <property type="match status" value="1"/>
</dbReference>
<dbReference type="Pfam" id="PF13516">
    <property type="entry name" value="LRR_6"/>
    <property type="match status" value="1"/>
</dbReference>
<gene>
    <name evidence="4" type="primary">Nlrc3</name>
    <name evidence="4" type="ORF">SPIL2461_LOCUS7829</name>
</gene>
<dbReference type="Gene3D" id="3.80.10.10">
    <property type="entry name" value="Ribonuclease Inhibitor"/>
    <property type="match status" value="2"/>
</dbReference>
<accession>A0A812PA01</accession>
<dbReference type="Gene3D" id="1.10.238.10">
    <property type="entry name" value="EF-hand"/>
    <property type="match status" value="1"/>
</dbReference>
<dbReference type="Pfam" id="PF13499">
    <property type="entry name" value="EF-hand_7"/>
    <property type="match status" value="1"/>
</dbReference>
<feature type="domain" description="EF-hand" evidence="3">
    <location>
        <begin position="1283"/>
        <end position="1318"/>
    </location>
</feature>
<feature type="domain" description="EF-hand" evidence="3">
    <location>
        <begin position="1240"/>
        <end position="1275"/>
    </location>
</feature>
<evidence type="ECO:0000313" key="5">
    <source>
        <dbReference type="Proteomes" id="UP000649617"/>
    </source>
</evidence>
<evidence type="ECO:0000259" key="3">
    <source>
        <dbReference type="PROSITE" id="PS50222"/>
    </source>
</evidence>
<keyword evidence="5" id="KW-1185">Reference proteome</keyword>
<dbReference type="SMART" id="SM00054">
    <property type="entry name" value="EFh"/>
    <property type="match status" value="2"/>
</dbReference>
<protein>
    <submittedName>
        <fullName evidence="4">Nlrc3 protein</fullName>
    </submittedName>
</protein>
<dbReference type="PROSITE" id="PS50222">
    <property type="entry name" value="EF_HAND_2"/>
    <property type="match status" value="2"/>
</dbReference>
<dbReference type="OrthoDB" id="438893at2759"/>
<evidence type="ECO:0000256" key="2">
    <source>
        <dbReference type="SAM" id="MobiDB-lite"/>
    </source>
</evidence>
<name>A0A812PA01_SYMPI</name>
<dbReference type="InterPro" id="IPR032675">
    <property type="entry name" value="LRR_dom_sf"/>
</dbReference>
<dbReference type="SUPFAM" id="SSF47473">
    <property type="entry name" value="EF-hand"/>
    <property type="match status" value="1"/>
</dbReference>
<sequence length="1432" mass="158616">MQGRRLQPPKAQKSVPSVARWLCDRAAATLPSCGSSPKALKPVVNLLGASAGARGRKVHCGRLHRILPLAKEEETFEDFEELESFMEATLDSELPHASATRGGQILDQFAHGAIIGPGSVFSHTTASAIPVGLHPFTDEQQAVDADDEHEPAFDLPFAGDKAQGRRIHFFRVSRWQPEISCVISARSALSPPSARQTWSGPWINRLPDRKWHLRQASVSASLANTAYLGREVVNWEQLDHVREGAQASASHGRRTLSSSTEYLYFPGWGLDDDYASTLFRQIKLSNLRHINLTDNRLTDCWINFLLEVAEDQPPVALQSLHLAKNRLGHMGGMALANLLEGTKSCCLQQLDVAENDLGDVSVVKLCNALRRACKTSLIGLRLAKNSLGTSKTLGMAIGSLIANAANIQALDLHWNKIQGADATHIFKGFRNNSLRLKGQLSRVNLAWNCIGLRCREDAMLCQCDLCSNCSSAVQALAGVFSDCETLFHLDLSYNCLSAGDCATLAEGLSSNRSLYGLHMTGNAAFVDDIGLLWPRLVSESSKLQDLVQRERTRRCLDDCVRNMPRNLSVDRMGRFAEELKLVYEPVSPSLRRVEKADAFSEGDLSWEKAWLGVHAKVQSAPAFVQESEEVSANERCCWICENWVMQEVCYIPGWSGSEKVLDDNLNIFVYFSVDNFTRPTRLSKTLQRYYPRDFDLTCWHSSPAGNRHVKKALEAALDPEEDRQPFVVDGNVVCFCGVRMLPPSYDRIQVIFQVNDAAVSADHLAKVTLTDAVHLSLHCDGRTNIKEPLPAIPTLLDLPPVEVREANVIDVERQARALFEQGDMDALCLSEDLRLRAAPVPPRSLQQSHKKPEWSFKKSIFKDYHGDSDATVRACFEHDYALTRLDRFWKKHLKGEERRAELSKVEAFLSSVYSGIIAAYNATSIMDCSSSRQSCSLSLAAFSQMLISQPSDDRTPEVSTPRARRTTTPSDGMTKTRSRSKQASGEILKMRMTITASLDDAHPVNRGLPFAKADALYTAVLVDLDHLNLATLSGLPSDGLARFQFLEVLVCCAMACANGLPPLQALRSFLSCLDLGKQELVARRELHESLFTEDSCQILRRSMKSLQEVYHIYQKRLRITTGVEASMMSYSAWLLFLQDCKIPYLASEDYRMAFVLGKELCPDQHTNLRHMALSWSEFLVAVAAAVQLSGPFPAAELADRLLDFLVDDLPEAVRCGRAAEFAEAGEVAASLGSSDAKEVQLVALVSRAFHEADEDGSGLLSVREFSEALHQPRTQTSLEELGVLVGDVKLLFLRLDADDSGSISLKEFVDGLLRLRGEMQLLEKGVREMRKAFFKIETKSGSKTGITKEQFLEYIRIPANADALKGAGIQVGDINDLWQAAQQAFSRDAQAVDLSAEALVAGYLDLNLEKGRIIRAMNFLNSLLSRITAAYC</sequence>
<keyword evidence="1" id="KW-0106">Calcium</keyword>
<dbReference type="PANTHER" id="PTHR24114">
    <property type="entry name" value="LEUCINE RICH REPEAT FAMILY PROTEIN"/>
    <property type="match status" value="1"/>
</dbReference>
<dbReference type="InterPro" id="IPR001611">
    <property type="entry name" value="Leu-rich_rpt"/>
</dbReference>
<dbReference type="SUPFAM" id="SSF52047">
    <property type="entry name" value="RNI-like"/>
    <property type="match status" value="1"/>
</dbReference>
<feature type="region of interest" description="Disordered" evidence="2">
    <location>
        <begin position="950"/>
        <end position="983"/>
    </location>
</feature>
<dbReference type="SMART" id="SM00368">
    <property type="entry name" value="LRR_RI"/>
    <property type="match status" value="3"/>
</dbReference>
<organism evidence="4 5">
    <name type="scientific">Symbiodinium pilosum</name>
    <name type="common">Dinoflagellate</name>
    <dbReference type="NCBI Taxonomy" id="2952"/>
    <lineage>
        <taxon>Eukaryota</taxon>
        <taxon>Sar</taxon>
        <taxon>Alveolata</taxon>
        <taxon>Dinophyceae</taxon>
        <taxon>Suessiales</taxon>
        <taxon>Symbiodiniaceae</taxon>
        <taxon>Symbiodinium</taxon>
    </lineage>
</organism>
<dbReference type="InterPro" id="IPR018247">
    <property type="entry name" value="EF_Hand_1_Ca_BS"/>
</dbReference>
<dbReference type="InterPro" id="IPR011992">
    <property type="entry name" value="EF-hand-dom_pair"/>
</dbReference>
<dbReference type="InterPro" id="IPR002048">
    <property type="entry name" value="EF_hand_dom"/>
</dbReference>